<evidence type="ECO:0000313" key="1">
    <source>
        <dbReference type="EMBL" id="KZD88548.1"/>
    </source>
</evidence>
<comment type="caution">
    <text evidence="1">The sequence shown here is derived from an EMBL/GenBank/DDBJ whole genome shotgun (WGS) entry which is preliminary data.</text>
</comment>
<proteinExistence type="predicted"/>
<organism evidence="1 2">
    <name type="scientific">Bacillus subtilis</name>
    <dbReference type="NCBI Taxonomy" id="1423"/>
    <lineage>
        <taxon>Bacteria</taxon>
        <taxon>Bacillati</taxon>
        <taxon>Bacillota</taxon>
        <taxon>Bacilli</taxon>
        <taxon>Bacillales</taxon>
        <taxon>Bacillaceae</taxon>
        <taxon>Bacillus</taxon>
    </lineage>
</organism>
<gene>
    <name evidence="1" type="ORF">B4122_3973</name>
</gene>
<name>A0AAP1DY34_BACIU</name>
<evidence type="ECO:0000313" key="2">
    <source>
        <dbReference type="Proteomes" id="UP000076442"/>
    </source>
</evidence>
<dbReference type="Proteomes" id="UP000076442">
    <property type="component" value="Unassembled WGS sequence"/>
</dbReference>
<reference evidence="1 2" key="1">
    <citation type="submission" date="2015-09" db="EMBL/GenBank/DDBJ databases">
        <title>Spore heat resistance.</title>
        <authorList>
            <person name="Boekhorst J."/>
            <person name="Berendsen E.M."/>
            <person name="Wells-Bennik M.H."/>
            <person name="Kuipers O.P."/>
        </authorList>
    </citation>
    <scope>NUCLEOTIDE SEQUENCE [LARGE SCALE GENOMIC DNA]</scope>
    <source>
        <strain evidence="1 2">B4122</strain>
    </source>
</reference>
<dbReference type="EMBL" id="LJZV01000026">
    <property type="protein sequence ID" value="KZD88548.1"/>
    <property type="molecule type" value="Genomic_DNA"/>
</dbReference>
<protein>
    <submittedName>
        <fullName evidence="1">Uncharacterized protein</fullName>
    </submittedName>
</protein>
<sequence length="69" mass="7759">MTEHFFDLGARIFKWRTCLFSFGKEDLQDLKEGTHLLRAGSKQRKAVTALLGLYFLCAEKTAAHGSAIL</sequence>
<dbReference type="AlphaFoldDB" id="A0AAP1DY34"/>
<accession>A0AAP1DY34</accession>